<evidence type="ECO:0000313" key="2">
    <source>
        <dbReference type="Proteomes" id="UP000216624"/>
    </source>
</evidence>
<dbReference type="OrthoDB" id="10463073at2759"/>
<comment type="caution">
    <text evidence="1">The sequence shown here is derived from an EMBL/GenBank/DDBJ whole genome shotgun (WGS) entry which is preliminary data.</text>
</comment>
<evidence type="ECO:0000313" key="1">
    <source>
        <dbReference type="EMBL" id="OZF93289.1"/>
    </source>
</evidence>
<dbReference type="KEGG" id="crq:GCK72_018951"/>
<dbReference type="eggNOG" id="ENOG502R199">
    <property type="taxonomic scope" value="Eukaryota"/>
</dbReference>
<gene>
    <name evidence="1" type="ORF">FL82_10861</name>
</gene>
<dbReference type="InterPro" id="IPR016638">
    <property type="entry name" value="UPF0376"/>
</dbReference>
<name>A0A261A6Y6_CAERE</name>
<dbReference type="PANTHER" id="PTHR21453">
    <property type="entry name" value="DUF19 DOMAIN-CONTAINING PROTEIN-RELATED-RELATED"/>
    <property type="match status" value="1"/>
</dbReference>
<proteinExistence type="predicted"/>
<dbReference type="InterPro" id="IPR002542">
    <property type="entry name" value="T20D4.11-like_dom"/>
</dbReference>
<dbReference type="PIRSF" id="PIRSF015697">
    <property type="entry name" value="UCP015697"/>
    <property type="match status" value="1"/>
</dbReference>
<dbReference type="CTD" id="9825507"/>
<dbReference type="PANTHER" id="PTHR21453:SF28">
    <property type="entry name" value="DUF19 DOMAIN-CONTAINING PROTEIN-RELATED"/>
    <property type="match status" value="1"/>
</dbReference>
<protein>
    <submittedName>
        <fullName evidence="1">Uncharacterized protein</fullName>
    </submittedName>
</protein>
<dbReference type="Proteomes" id="UP000216624">
    <property type="component" value="Unassembled WGS sequence"/>
</dbReference>
<feature type="non-terminal residue" evidence="1">
    <location>
        <position position="1"/>
    </location>
</feature>
<keyword evidence="2" id="KW-1185">Reference proteome</keyword>
<organism evidence="1 2">
    <name type="scientific">Caenorhabditis remanei</name>
    <name type="common">Caenorhabditis vulgaris</name>
    <dbReference type="NCBI Taxonomy" id="31234"/>
    <lineage>
        <taxon>Eukaryota</taxon>
        <taxon>Metazoa</taxon>
        <taxon>Ecdysozoa</taxon>
        <taxon>Nematoda</taxon>
        <taxon>Chromadorea</taxon>
        <taxon>Rhabditida</taxon>
        <taxon>Rhabditina</taxon>
        <taxon>Rhabditomorpha</taxon>
        <taxon>Rhabditoidea</taxon>
        <taxon>Rhabditidae</taxon>
        <taxon>Peloderinae</taxon>
        <taxon>Caenorhabditis</taxon>
    </lineage>
</organism>
<accession>A0A261A6Y6</accession>
<dbReference type="EMBL" id="NMWX01000010">
    <property type="protein sequence ID" value="OZF93289.1"/>
    <property type="molecule type" value="Genomic_DNA"/>
</dbReference>
<reference evidence="1" key="1">
    <citation type="submission" date="2017-08" db="EMBL/GenBank/DDBJ databases">
        <authorList>
            <person name="de Groot N.N."/>
        </authorList>
    </citation>
    <scope>NUCLEOTIDE SEQUENCE [LARGE SCALE GENOMIC DNA]</scope>
    <source>
        <strain evidence="1">PX439</strain>
    </source>
</reference>
<dbReference type="Pfam" id="PF01579">
    <property type="entry name" value="DUF19"/>
    <property type="match status" value="1"/>
</dbReference>
<dbReference type="HOGENOM" id="CLU_078890_1_0_1"/>
<sequence length="180" mass="20926">MTNLRVPLVTLSIFFAFTTGTSVDFGKFSNCGILSLREDFKCLLKLVSFNKESPQIDWKNENKLQGIQKSCDFLQSCYESMECRKNDKDTVEIANRMKTYCSSLLHLQKDFSECYRKVERLDSTCRFGDSCNNIFGKNNCARKLILENCGENEWIGFKDNMMRLVKVKSPKCKADQFYYL</sequence>